<dbReference type="PANTHER" id="PTHR37166">
    <property type="entry name" value="PROTEIN FLAG"/>
    <property type="match status" value="1"/>
</dbReference>
<evidence type="ECO:0000313" key="2">
    <source>
        <dbReference type="Proteomes" id="UP000199263"/>
    </source>
</evidence>
<dbReference type="STRING" id="119641.SAMN05421842_10625"/>
<dbReference type="AlphaFoldDB" id="A0A1I1KIU5"/>
<organism evidence="1 2">
    <name type="scientific">Clostridium uliginosum</name>
    <dbReference type="NCBI Taxonomy" id="119641"/>
    <lineage>
        <taxon>Bacteria</taxon>
        <taxon>Bacillati</taxon>
        <taxon>Bacillota</taxon>
        <taxon>Clostridia</taxon>
        <taxon>Eubacteriales</taxon>
        <taxon>Clostridiaceae</taxon>
        <taxon>Clostridium</taxon>
    </lineage>
</organism>
<evidence type="ECO:0000313" key="1">
    <source>
        <dbReference type="EMBL" id="SFC60581.1"/>
    </source>
</evidence>
<protein>
    <submittedName>
        <fullName evidence="1">Flagellar protein FlaG</fullName>
    </submittedName>
</protein>
<keyword evidence="1" id="KW-0282">Flagellum</keyword>
<dbReference type="EMBL" id="FOMG01000006">
    <property type="protein sequence ID" value="SFC60581.1"/>
    <property type="molecule type" value="Genomic_DNA"/>
</dbReference>
<reference evidence="1 2" key="1">
    <citation type="submission" date="2016-10" db="EMBL/GenBank/DDBJ databases">
        <authorList>
            <person name="de Groot N.N."/>
        </authorList>
    </citation>
    <scope>NUCLEOTIDE SEQUENCE [LARGE SCALE GENOMIC DNA]</scope>
    <source>
        <strain evidence="1 2">DSM 12992</strain>
    </source>
</reference>
<name>A0A1I1KIU5_9CLOT</name>
<sequence>MDINVVSQGNTHNMPYTVDVNSNRDVIIKEVDKSESINKEDLDKALLKLNKFLDDEKVHTEYSVHKDLGTIMIKIVDDNTKDIIMEVPSEKILDMVASMCKQCGIFDKKA</sequence>
<dbReference type="Gene3D" id="3.30.160.170">
    <property type="entry name" value="FlaG-like"/>
    <property type="match status" value="1"/>
</dbReference>
<dbReference type="PANTHER" id="PTHR37166:SF1">
    <property type="entry name" value="PROTEIN FLAG"/>
    <property type="match status" value="1"/>
</dbReference>
<gene>
    <name evidence="1" type="ORF">SAMN05421842_10625</name>
</gene>
<dbReference type="Proteomes" id="UP000199263">
    <property type="component" value="Unassembled WGS sequence"/>
</dbReference>
<dbReference type="RefSeq" id="WP_090089510.1">
    <property type="nucleotide sequence ID" value="NZ_FOMG01000006.1"/>
</dbReference>
<dbReference type="SUPFAM" id="SSF160214">
    <property type="entry name" value="FlaG-like"/>
    <property type="match status" value="1"/>
</dbReference>
<dbReference type="InterPro" id="IPR005186">
    <property type="entry name" value="FlaG"/>
</dbReference>
<accession>A0A1I1KIU5</accession>
<dbReference type="OrthoDB" id="9799867at2"/>
<keyword evidence="1" id="KW-0969">Cilium</keyword>
<proteinExistence type="predicted"/>
<keyword evidence="2" id="KW-1185">Reference proteome</keyword>
<dbReference type="Pfam" id="PF03646">
    <property type="entry name" value="FlaG"/>
    <property type="match status" value="1"/>
</dbReference>
<keyword evidence="1" id="KW-0966">Cell projection</keyword>
<dbReference type="InterPro" id="IPR035924">
    <property type="entry name" value="FlaG-like_sf"/>
</dbReference>